<proteinExistence type="predicted"/>
<accession>W0DH78</accession>
<evidence type="ECO:0000313" key="4">
    <source>
        <dbReference type="Proteomes" id="UP000005289"/>
    </source>
</evidence>
<feature type="region of interest" description="Disordered" evidence="1">
    <location>
        <begin position="60"/>
        <end position="94"/>
    </location>
</feature>
<dbReference type="HOGENOM" id="CLU_2385220_0_0_6"/>
<name>W0DH78_9GAMM</name>
<keyword evidence="4" id="KW-1185">Reference proteome</keyword>
<dbReference type="STRING" id="713585.THITH_06665"/>
<dbReference type="AlphaFoldDB" id="W0DH78"/>
<gene>
    <name evidence="3" type="ORF">THITH_06665</name>
</gene>
<protein>
    <submittedName>
        <fullName evidence="3">Curlin</fullName>
    </submittedName>
</protein>
<dbReference type="Proteomes" id="UP000005289">
    <property type="component" value="Chromosome"/>
</dbReference>
<reference evidence="3 4" key="1">
    <citation type="submission" date="2013-12" db="EMBL/GenBank/DDBJ databases">
        <authorList>
            <consortium name="DOE Joint Genome Institute"/>
            <person name="Muyzer G."/>
            <person name="Huntemann M."/>
            <person name="Han J."/>
            <person name="Chen A."/>
            <person name="Kyrpides N."/>
            <person name="Mavromatis K."/>
            <person name="Markowitz V."/>
            <person name="Palaniappan K."/>
            <person name="Ivanova N."/>
            <person name="Schaumberg A."/>
            <person name="Pati A."/>
            <person name="Liolios K."/>
            <person name="Nordberg H.P."/>
            <person name="Cantor M.N."/>
            <person name="Hua S.X."/>
            <person name="Woyke T."/>
        </authorList>
    </citation>
    <scope>NUCLEOTIDE SEQUENCE [LARGE SCALE GENOMIC DNA]</scope>
    <source>
        <strain evidence="3 4">ARh 1</strain>
    </source>
</reference>
<evidence type="ECO:0000313" key="3">
    <source>
        <dbReference type="EMBL" id="AHE97989.1"/>
    </source>
</evidence>
<evidence type="ECO:0000256" key="2">
    <source>
        <dbReference type="SAM" id="SignalP"/>
    </source>
</evidence>
<organism evidence="3 4">
    <name type="scientific">Thioalkalivibrio paradoxus ARh 1</name>
    <dbReference type="NCBI Taxonomy" id="713585"/>
    <lineage>
        <taxon>Bacteria</taxon>
        <taxon>Pseudomonadati</taxon>
        <taxon>Pseudomonadota</taxon>
        <taxon>Gammaproteobacteria</taxon>
        <taxon>Chromatiales</taxon>
        <taxon>Ectothiorhodospiraceae</taxon>
        <taxon>Thioalkalivibrio</taxon>
    </lineage>
</organism>
<feature type="signal peptide" evidence="2">
    <location>
        <begin position="1"/>
        <end position="16"/>
    </location>
</feature>
<evidence type="ECO:0000256" key="1">
    <source>
        <dbReference type="SAM" id="MobiDB-lite"/>
    </source>
</evidence>
<dbReference type="KEGG" id="tti:THITH_06665"/>
<sequence length="94" mass="9849">MLILALLPAVLATASARDNTNTTVQTGQVNINRTVQCGDSNDNTTHQDGRININQTVQGGCGGKGHAYGRSGDTQRGQAARRTGHPAAVSRAHR</sequence>
<feature type="chain" id="PRO_5004787587" evidence="2">
    <location>
        <begin position="17"/>
        <end position="94"/>
    </location>
</feature>
<dbReference type="EMBL" id="CP007029">
    <property type="protein sequence ID" value="AHE97989.1"/>
    <property type="molecule type" value="Genomic_DNA"/>
</dbReference>
<keyword evidence="2" id="KW-0732">Signal</keyword>